<name>A0A081NYM0_9BACL</name>
<comment type="caution">
    <text evidence="1">The sequence shown here is derived from an EMBL/GenBank/DDBJ whole genome shotgun (WGS) entry which is preliminary data.</text>
</comment>
<dbReference type="EMBL" id="JNVM01000021">
    <property type="protein sequence ID" value="KEQ23543.1"/>
    <property type="molecule type" value="Genomic_DNA"/>
</dbReference>
<sequence length="193" mass="21692">MVKTNHGKETNRLVTVPVLRKTLAAMIPFYRRIASDPAYAGAWTRGVRRADLDTLIRLFRQVGLPERRYASLSTNGIGYFVDFNAPKPIVLYSNGTTILPGTTQFYFNTKVHRAVAKAILPFYQEIVTNRPFACIVVRAIRSGNRGLLDRLVRSMIKTPHLRSVSIESSGIRCSFKYAASPFRLDNLIFGGEP</sequence>
<evidence type="ECO:0000313" key="2">
    <source>
        <dbReference type="Proteomes" id="UP000028123"/>
    </source>
</evidence>
<evidence type="ECO:0000313" key="1">
    <source>
        <dbReference type="EMBL" id="KEQ23543.1"/>
    </source>
</evidence>
<reference evidence="1 2" key="1">
    <citation type="submission" date="2014-06" db="EMBL/GenBank/DDBJ databases">
        <title>Draft genome sequence of Paenibacillus sp. MSt1.</title>
        <authorList>
            <person name="Aw Y.K."/>
            <person name="Ong K.S."/>
            <person name="Gan H.M."/>
            <person name="Lee S.M."/>
        </authorList>
    </citation>
    <scope>NUCLEOTIDE SEQUENCE [LARGE SCALE GENOMIC DNA]</scope>
    <source>
        <strain evidence="1 2">MSt1</strain>
    </source>
</reference>
<proteinExistence type="predicted"/>
<accession>A0A081NYM0</accession>
<dbReference type="AlphaFoldDB" id="A0A081NYM0"/>
<dbReference type="eggNOG" id="ENOG50303J5">
    <property type="taxonomic scope" value="Bacteria"/>
</dbReference>
<dbReference type="Proteomes" id="UP000028123">
    <property type="component" value="Unassembled WGS sequence"/>
</dbReference>
<gene>
    <name evidence="1" type="ORF">ET33_15555</name>
</gene>
<keyword evidence="2" id="KW-1185">Reference proteome</keyword>
<organism evidence="1 2">
    <name type="scientific">Paenibacillus tyrfis</name>
    <dbReference type="NCBI Taxonomy" id="1501230"/>
    <lineage>
        <taxon>Bacteria</taxon>
        <taxon>Bacillati</taxon>
        <taxon>Bacillota</taxon>
        <taxon>Bacilli</taxon>
        <taxon>Bacillales</taxon>
        <taxon>Paenibacillaceae</taxon>
        <taxon>Paenibacillus</taxon>
    </lineage>
</organism>
<protein>
    <submittedName>
        <fullName evidence="1">Uncharacterized protein</fullName>
    </submittedName>
</protein>